<feature type="domain" description="HTH cro/C1-type" evidence="2">
    <location>
        <begin position="5"/>
        <end position="59"/>
    </location>
</feature>
<dbReference type="InterPro" id="IPR001387">
    <property type="entry name" value="Cro/C1-type_HTH"/>
</dbReference>
<evidence type="ECO:0000313" key="3">
    <source>
        <dbReference type="EMBL" id="PIR95956.1"/>
    </source>
</evidence>
<accession>A0A2H0VA26</accession>
<dbReference type="PANTHER" id="PTHR46558:SF4">
    <property type="entry name" value="DNA-BIDING PHAGE PROTEIN"/>
    <property type="match status" value="1"/>
</dbReference>
<gene>
    <name evidence="3" type="ORF">COT92_03785</name>
</gene>
<dbReference type="AlphaFoldDB" id="A0A2H0VA26"/>
<evidence type="ECO:0000259" key="2">
    <source>
        <dbReference type="PROSITE" id="PS50943"/>
    </source>
</evidence>
<dbReference type="GO" id="GO:0003677">
    <property type="term" value="F:DNA binding"/>
    <property type="evidence" value="ECO:0007669"/>
    <property type="project" value="UniProtKB-KW"/>
</dbReference>
<comment type="caution">
    <text evidence="3">The sequence shown here is derived from an EMBL/GenBank/DDBJ whole genome shotgun (WGS) entry which is preliminary data.</text>
</comment>
<dbReference type="PANTHER" id="PTHR46558">
    <property type="entry name" value="TRACRIPTIONAL REGULATORY PROTEIN-RELATED-RELATED"/>
    <property type="match status" value="1"/>
</dbReference>
<dbReference type="SMART" id="SM00530">
    <property type="entry name" value="HTH_XRE"/>
    <property type="match status" value="1"/>
</dbReference>
<dbReference type="SUPFAM" id="SSF47413">
    <property type="entry name" value="lambda repressor-like DNA-binding domains"/>
    <property type="match status" value="1"/>
</dbReference>
<reference evidence="4" key="1">
    <citation type="submission" date="2017-09" db="EMBL/GenBank/DDBJ databases">
        <title>Depth-based differentiation of microbial function through sediment-hosted aquifers and enrichment of novel symbionts in the deep terrestrial subsurface.</title>
        <authorList>
            <person name="Probst A.J."/>
            <person name="Ladd B."/>
            <person name="Jarett J.K."/>
            <person name="Geller-Mcgrath D.E."/>
            <person name="Sieber C.M.K."/>
            <person name="Emerson J.B."/>
            <person name="Anantharaman K."/>
            <person name="Thomas B.C."/>
            <person name="Malmstrom R."/>
            <person name="Stieglmeier M."/>
            <person name="Klingl A."/>
            <person name="Woyke T."/>
            <person name="Ryan C.M."/>
            <person name="Banfield J.F."/>
        </authorList>
    </citation>
    <scope>NUCLEOTIDE SEQUENCE [LARGE SCALE GENOMIC DNA]</scope>
</reference>
<protein>
    <submittedName>
        <fullName evidence="3">Transcriptional regulator</fullName>
    </submittedName>
</protein>
<dbReference type="EMBL" id="PFAK01000062">
    <property type="protein sequence ID" value="PIR95956.1"/>
    <property type="molecule type" value="Genomic_DNA"/>
</dbReference>
<proteinExistence type="predicted"/>
<name>A0A2H0VA26_9BACT</name>
<dbReference type="Pfam" id="PF01381">
    <property type="entry name" value="HTH_3"/>
    <property type="match status" value="1"/>
</dbReference>
<sequence length="63" mass="7222">MTNTVKKHREERKLTQDELAHAVGVSRQTICAMERGNYEPSLGLALKLSGFFKVKVEDLFMLR</sequence>
<dbReference type="Proteomes" id="UP000230922">
    <property type="component" value="Unassembled WGS sequence"/>
</dbReference>
<evidence type="ECO:0000256" key="1">
    <source>
        <dbReference type="ARBA" id="ARBA00023125"/>
    </source>
</evidence>
<dbReference type="CDD" id="cd00093">
    <property type="entry name" value="HTH_XRE"/>
    <property type="match status" value="1"/>
</dbReference>
<dbReference type="PROSITE" id="PS50943">
    <property type="entry name" value="HTH_CROC1"/>
    <property type="match status" value="1"/>
</dbReference>
<organism evidence="3 4">
    <name type="scientific">Candidatus Doudnabacteria bacterium CG10_big_fil_rev_8_21_14_0_10_42_18</name>
    <dbReference type="NCBI Taxonomy" id="1974552"/>
    <lineage>
        <taxon>Bacteria</taxon>
        <taxon>Candidatus Doudnaibacteriota</taxon>
    </lineage>
</organism>
<dbReference type="Gene3D" id="1.10.260.40">
    <property type="entry name" value="lambda repressor-like DNA-binding domains"/>
    <property type="match status" value="1"/>
</dbReference>
<keyword evidence="1" id="KW-0238">DNA-binding</keyword>
<dbReference type="InterPro" id="IPR010982">
    <property type="entry name" value="Lambda_DNA-bd_dom_sf"/>
</dbReference>
<evidence type="ECO:0000313" key="4">
    <source>
        <dbReference type="Proteomes" id="UP000230922"/>
    </source>
</evidence>